<evidence type="ECO:0008006" key="4">
    <source>
        <dbReference type="Google" id="ProtNLM"/>
    </source>
</evidence>
<dbReference type="RefSeq" id="WP_197007160.1">
    <property type="nucleotide sequence ID" value="NZ_BONS01000005.1"/>
</dbReference>
<proteinExistence type="predicted"/>
<evidence type="ECO:0000256" key="1">
    <source>
        <dbReference type="SAM" id="MobiDB-lite"/>
    </source>
</evidence>
<feature type="region of interest" description="Disordered" evidence="1">
    <location>
        <begin position="652"/>
        <end position="674"/>
    </location>
</feature>
<dbReference type="InterPro" id="IPR013783">
    <property type="entry name" value="Ig-like_fold"/>
</dbReference>
<dbReference type="GO" id="GO:0005975">
    <property type="term" value="P:carbohydrate metabolic process"/>
    <property type="evidence" value="ECO:0007669"/>
    <property type="project" value="UniProtKB-ARBA"/>
</dbReference>
<gene>
    <name evidence="2" type="ORF">IW245_006827</name>
</gene>
<accession>A0A8J7GP34</accession>
<dbReference type="Gene3D" id="2.60.40.10">
    <property type="entry name" value="Immunoglobulins"/>
    <property type="match status" value="1"/>
</dbReference>
<evidence type="ECO:0000313" key="2">
    <source>
        <dbReference type="EMBL" id="MBG6140633.1"/>
    </source>
</evidence>
<organism evidence="2 3">
    <name type="scientific">Longispora fulva</name>
    <dbReference type="NCBI Taxonomy" id="619741"/>
    <lineage>
        <taxon>Bacteria</taxon>
        <taxon>Bacillati</taxon>
        <taxon>Actinomycetota</taxon>
        <taxon>Actinomycetes</taxon>
        <taxon>Micromonosporales</taxon>
        <taxon>Micromonosporaceae</taxon>
        <taxon>Longispora</taxon>
    </lineage>
</organism>
<name>A0A8J7GP34_9ACTN</name>
<reference evidence="2" key="1">
    <citation type="submission" date="2020-11" db="EMBL/GenBank/DDBJ databases">
        <title>Sequencing the genomes of 1000 actinobacteria strains.</title>
        <authorList>
            <person name="Klenk H.-P."/>
        </authorList>
    </citation>
    <scope>NUCLEOTIDE SEQUENCE</scope>
    <source>
        <strain evidence="2">DSM 45356</strain>
    </source>
</reference>
<evidence type="ECO:0000313" key="3">
    <source>
        <dbReference type="Proteomes" id="UP000622552"/>
    </source>
</evidence>
<dbReference type="EMBL" id="JADOUF010000001">
    <property type="protein sequence ID" value="MBG6140633.1"/>
    <property type="molecule type" value="Genomic_DNA"/>
</dbReference>
<sequence length="674" mass="69886">MLLTAGPALAAPPAAPYNFLSISEAGRNVVVSTSNSVSVSNGVSVQPVGDGITYVTVTPPSGQKFHVGAYQTLQTADDTRAGLDVVQHEWGCGQSNTAGTLNIGEVKYDGDGRLSAIAASYNYDCRGGLAGEVRWNSTIGYRTTSASTGELSWGGTENGQLSPAQRITLTGQGPQPTHFGAAALTGAQATSFQVTAEDCKGRDLGYGQTCFVEVAFRPKAKGAATATVELTNDTQAGRVVVSLRGEGFVPARGTYYPVTPTRILDTRNGGGTYGPGSVHNLQITGQAGLPASGVSAVVVNLTVVDPSAPSFITAYPKGIVRPQVSSLNFAAGWTGANSVTVPVGADGQISLYQHGGQAHVLVDVLGFYAGSNEVLATRGLGSDYLPVKVERLFDSREDLKRPVPGGYQVTVPVAYTDLTEHITALALSITAVDPTGPGYFTAWSGDGPRPQTSTLNFAAHHTVPNMAIVPTSNCAPQWSCLPTTRVTIHNFGSDAHMIVDIVGIYVDANLERGLRFNPVQPVRITDTREGLGAGQLGPQTITTIQAPPSVAGTNTIALSANVTAVNSTASTFLTLWPALNGDPARPTASNLNPAPGQTVAVATITEIGETNKFNVYHHAGWSHLLVDVNGTFEIPWYKTLAVKGGAGGRSVSAVPGRQAPALSGDRPQSVLAAG</sequence>
<dbReference type="Proteomes" id="UP000622552">
    <property type="component" value="Unassembled WGS sequence"/>
</dbReference>
<protein>
    <recommendedName>
        <fullName evidence="4">Choice-of-anchor D domain-containing protein</fullName>
    </recommendedName>
</protein>
<dbReference type="AlphaFoldDB" id="A0A8J7GP34"/>
<comment type="caution">
    <text evidence="2">The sequence shown here is derived from an EMBL/GenBank/DDBJ whole genome shotgun (WGS) entry which is preliminary data.</text>
</comment>
<keyword evidence="3" id="KW-1185">Reference proteome</keyword>